<accession>A0A6J6XQ21</accession>
<dbReference type="Gene3D" id="2.40.400.10">
    <property type="entry name" value="Acetoacetate decarboxylase-like"/>
    <property type="match status" value="1"/>
</dbReference>
<dbReference type="EMBL" id="CAFAAQ010000024">
    <property type="protein sequence ID" value="CAB4798942.1"/>
    <property type="molecule type" value="Genomic_DNA"/>
</dbReference>
<dbReference type="Pfam" id="PF06314">
    <property type="entry name" value="ADC"/>
    <property type="match status" value="1"/>
</dbReference>
<dbReference type="AlphaFoldDB" id="A0A6J6XQ21"/>
<dbReference type="GO" id="GO:0016829">
    <property type="term" value="F:lyase activity"/>
    <property type="evidence" value="ECO:0007669"/>
    <property type="project" value="InterPro"/>
</dbReference>
<dbReference type="InterPro" id="IPR010451">
    <property type="entry name" value="Acetoacetate_decarboxylase"/>
</dbReference>
<proteinExistence type="predicted"/>
<sequence length="253" mass="27637">MTDQPLVRPAAITGWPKLVLNYPTDPDCIAALLPPGLNPTSDSTVQISIYCVPVHGEPEFGVSTKIPATYNGVAGNYTLGIGIDQEAAIFISRETNGQPKFPCQVRLFRLEDQIHASCTHQGTTFLRFEGSVTAAPEPTGEEFEENEWWIKSSRAVGGKERSYDFAPHVVRVRTNGSTTHTETLDGTLTLTESSWDPYTELLPMLGPATAELVTNRHTGREITLEGPLDPEAFWPFANTIGGSRWPGTRGGPR</sequence>
<dbReference type="InterPro" id="IPR023375">
    <property type="entry name" value="ADC_dom_sf"/>
</dbReference>
<gene>
    <name evidence="1" type="ORF">UFOPK3046_00441</name>
</gene>
<organism evidence="1">
    <name type="scientific">freshwater metagenome</name>
    <dbReference type="NCBI Taxonomy" id="449393"/>
    <lineage>
        <taxon>unclassified sequences</taxon>
        <taxon>metagenomes</taxon>
        <taxon>ecological metagenomes</taxon>
    </lineage>
</organism>
<evidence type="ECO:0000313" key="1">
    <source>
        <dbReference type="EMBL" id="CAB4798942.1"/>
    </source>
</evidence>
<name>A0A6J6XQ21_9ZZZZ</name>
<dbReference type="SUPFAM" id="SSF160104">
    <property type="entry name" value="Acetoacetate decarboxylase-like"/>
    <property type="match status" value="1"/>
</dbReference>
<reference evidence="1" key="1">
    <citation type="submission" date="2020-05" db="EMBL/GenBank/DDBJ databases">
        <authorList>
            <person name="Chiriac C."/>
            <person name="Salcher M."/>
            <person name="Ghai R."/>
            <person name="Kavagutti S V."/>
        </authorList>
    </citation>
    <scope>NUCLEOTIDE SEQUENCE</scope>
</reference>
<protein>
    <submittedName>
        <fullName evidence="1">Unannotated protein</fullName>
    </submittedName>
</protein>